<gene>
    <name evidence="1" type="ORF">MLD38_022056</name>
</gene>
<protein>
    <submittedName>
        <fullName evidence="1">Uncharacterized protein</fullName>
    </submittedName>
</protein>
<evidence type="ECO:0000313" key="2">
    <source>
        <dbReference type="Proteomes" id="UP001057402"/>
    </source>
</evidence>
<dbReference type="Proteomes" id="UP001057402">
    <property type="component" value="Chromosome 6"/>
</dbReference>
<evidence type="ECO:0000313" key="1">
    <source>
        <dbReference type="EMBL" id="KAI4366138.1"/>
    </source>
</evidence>
<organism evidence="1 2">
    <name type="scientific">Melastoma candidum</name>
    <dbReference type="NCBI Taxonomy" id="119954"/>
    <lineage>
        <taxon>Eukaryota</taxon>
        <taxon>Viridiplantae</taxon>
        <taxon>Streptophyta</taxon>
        <taxon>Embryophyta</taxon>
        <taxon>Tracheophyta</taxon>
        <taxon>Spermatophyta</taxon>
        <taxon>Magnoliopsida</taxon>
        <taxon>eudicotyledons</taxon>
        <taxon>Gunneridae</taxon>
        <taxon>Pentapetalae</taxon>
        <taxon>rosids</taxon>
        <taxon>malvids</taxon>
        <taxon>Myrtales</taxon>
        <taxon>Melastomataceae</taxon>
        <taxon>Melastomatoideae</taxon>
        <taxon>Melastomateae</taxon>
        <taxon>Melastoma</taxon>
    </lineage>
</organism>
<dbReference type="EMBL" id="CM042885">
    <property type="protein sequence ID" value="KAI4366138.1"/>
    <property type="molecule type" value="Genomic_DNA"/>
</dbReference>
<proteinExistence type="predicted"/>
<sequence>MVSARNIKSIDFYRKIPRDLTEASLSGAGLSLAAAFCMIFLFGMELSNYLAVTTTTSIVVDKSSDGDFLLLDFNLSFPSLSCEFASVDVSDVLGTNRVNITKTIRKYSIDSDLRITGSEFHSGSVGHAVKHDDVYDEEHEEGSFTLNAHNFDRVSHEYPILMVNFYAPWCYWSNRLKPSWEKAAKIIRERYDPEMDGRILVGKVDCTEAAEFCQRNHIQAYPSIRIFRKGSDLREDHGKHEHESYYGDRDTESLVQAMEALVASIPTESGRNTLSAEKPTETVKRPAPLTGGCRIEGFVRVKKVPGSLIISAHSGSHSFDTSQMNMSHVISHLTFGRKISPRVLSDAKRLLPYIGGSHDRLSGQAFINHHDVGANVTIEHYLQVVKTEVVTRGNHKLIEEYEFTAHSSLVETLYIPVAKFHYEVSPMQVLITESPKSFSHFLTNVCAIIGGVFTVAGILDSLLHNTVRLMKKVELGKNI</sequence>
<name>A0ACB9QIY9_9MYRT</name>
<keyword evidence="2" id="KW-1185">Reference proteome</keyword>
<accession>A0ACB9QIY9</accession>
<reference evidence="2" key="1">
    <citation type="journal article" date="2023" name="Front. Plant Sci.">
        <title>Chromosomal-level genome assembly of Melastoma candidum provides insights into trichome evolution.</title>
        <authorList>
            <person name="Zhong Y."/>
            <person name="Wu W."/>
            <person name="Sun C."/>
            <person name="Zou P."/>
            <person name="Liu Y."/>
            <person name="Dai S."/>
            <person name="Zhou R."/>
        </authorList>
    </citation>
    <scope>NUCLEOTIDE SEQUENCE [LARGE SCALE GENOMIC DNA]</scope>
</reference>
<comment type="caution">
    <text evidence="1">The sequence shown here is derived from an EMBL/GenBank/DDBJ whole genome shotgun (WGS) entry which is preliminary data.</text>
</comment>